<protein>
    <recommendedName>
        <fullName evidence="3">Heme transporter BhuA</fullName>
    </recommendedName>
</protein>
<feature type="domain" description="TonB-dependent receptor-like beta-barrel" evidence="16">
    <location>
        <begin position="247"/>
        <end position="642"/>
    </location>
</feature>
<accession>A0ABN1FEZ8</accession>
<keyword evidence="5 12" id="KW-1134">Transmembrane beta strand</keyword>
<proteinExistence type="inferred from homology"/>
<evidence type="ECO:0000256" key="4">
    <source>
        <dbReference type="ARBA" id="ARBA00022448"/>
    </source>
</evidence>
<evidence type="ECO:0000256" key="9">
    <source>
        <dbReference type="ARBA" id="ARBA00023136"/>
    </source>
</evidence>
<evidence type="ECO:0000256" key="1">
    <source>
        <dbReference type="ARBA" id="ARBA00004571"/>
    </source>
</evidence>
<dbReference type="PROSITE" id="PS01156">
    <property type="entry name" value="TONB_DEPENDENT_REC_2"/>
    <property type="match status" value="1"/>
</dbReference>
<evidence type="ECO:0000256" key="6">
    <source>
        <dbReference type="ARBA" id="ARBA00022692"/>
    </source>
</evidence>
<evidence type="ECO:0000259" key="17">
    <source>
        <dbReference type="Pfam" id="PF07715"/>
    </source>
</evidence>
<dbReference type="Pfam" id="PF00593">
    <property type="entry name" value="TonB_dep_Rec_b-barrel"/>
    <property type="match status" value="1"/>
</dbReference>
<dbReference type="InterPro" id="IPR037066">
    <property type="entry name" value="Plug_dom_sf"/>
</dbReference>
<comment type="similarity">
    <text evidence="2 12 14">Belongs to the TonB-dependent receptor family.</text>
</comment>
<dbReference type="RefSeq" id="WP_343799907.1">
    <property type="nucleotide sequence ID" value="NZ_BAAADE010000001.1"/>
</dbReference>
<dbReference type="InterPro" id="IPR011276">
    <property type="entry name" value="TonB_haem/Hb_rcpt"/>
</dbReference>
<dbReference type="EMBL" id="BAAADE010000001">
    <property type="protein sequence ID" value="GAA0589385.1"/>
    <property type="molecule type" value="Genomic_DNA"/>
</dbReference>
<keyword evidence="19" id="KW-1185">Reference proteome</keyword>
<dbReference type="NCBIfam" id="TIGR01785">
    <property type="entry name" value="TonB-hemin"/>
    <property type="match status" value="1"/>
</dbReference>
<keyword evidence="6 12" id="KW-0812">Transmembrane</keyword>
<dbReference type="PANTHER" id="PTHR30069">
    <property type="entry name" value="TONB-DEPENDENT OUTER MEMBRANE RECEPTOR"/>
    <property type="match status" value="1"/>
</dbReference>
<evidence type="ECO:0000256" key="5">
    <source>
        <dbReference type="ARBA" id="ARBA00022452"/>
    </source>
</evidence>
<feature type="short sequence motif" description="TonB C-terminal box" evidence="13">
    <location>
        <begin position="653"/>
        <end position="670"/>
    </location>
</feature>
<evidence type="ECO:0000313" key="18">
    <source>
        <dbReference type="EMBL" id="GAA0589385.1"/>
    </source>
</evidence>
<dbReference type="InterPro" id="IPR039426">
    <property type="entry name" value="TonB-dep_rcpt-like"/>
</dbReference>
<evidence type="ECO:0000256" key="13">
    <source>
        <dbReference type="PROSITE-ProRule" id="PRU10144"/>
    </source>
</evidence>
<keyword evidence="10 18" id="KW-0675">Receptor</keyword>
<evidence type="ECO:0000256" key="10">
    <source>
        <dbReference type="ARBA" id="ARBA00023170"/>
    </source>
</evidence>
<evidence type="ECO:0000256" key="12">
    <source>
        <dbReference type="PROSITE-ProRule" id="PRU01360"/>
    </source>
</evidence>
<gene>
    <name evidence="18" type="ORF">GCM10008943_00500</name>
</gene>
<feature type="domain" description="TonB-dependent receptor plug" evidence="17">
    <location>
        <begin position="59"/>
        <end position="163"/>
    </location>
</feature>
<feature type="chain" id="PRO_5046884942" description="Heme transporter BhuA" evidence="15">
    <location>
        <begin position="31"/>
        <end position="670"/>
    </location>
</feature>
<evidence type="ECO:0000256" key="15">
    <source>
        <dbReference type="SAM" id="SignalP"/>
    </source>
</evidence>
<keyword evidence="11 12" id="KW-0998">Cell outer membrane</keyword>
<evidence type="ECO:0000256" key="2">
    <source>
        <dbReference type="ARBA" id="ARBA00009810"/>
    </source>
</evidence>
<evidence type="ECO:0000256" key="3">
    <source>
        <dbReference type="ARBA" id="ARBA00021261"/>
    </source>
</evidence>
<keyword evidence="7 15" id="KW-0732">Signal</keyword>
<dbReference type="SUPFAM" id="SSF56935">
    <property type="entry name" value="Porins"/>
    <property type="match status" value="1"/>
</dbReference>
<evidence type="ECO:0000256" key="11">
    <source>
        <dbReference type="ARBA" id="ARBA00023237"/>
    </source>
</evidence>
<dbReference type="InterPro" id="IPR010917">
    <property type="entry name" value="TonB_rcpt_CS"/>
</dbReference>
<dbReference type="Proteomes" id="UP001424441">
    <property type="component" value="Unassembled WGS sequence"/>
</dbReference>
<dbReference type="InterPro" id="IPR012910">
    <property type="entry name" value="Plug_dom"/>
</dbReference>
<reference evidence="18 19" key="1">
    <citation type="journal article" date="2019" name="Int. J. Syst. Evol. Microbiol.">
        <title>The Global Catalogue of Microorganisms (GCM) 10K type strain sequencing project: providing services to taxonomists for standard genome sequencing and annotation.</title>
        <authorList>
            <consortium name="The Broad Institute Genomics Platform"/>
            <consortium name="The Broad Institute Genome Sequencing Center for Infectious Disease"/>
            <person name="Wu L."/>
            <person name="Ma J."/>
        </authorList>
    </citation>
    <scope>NUCLEOTIDE SEQUENCE [LARGE SCALE GENOMIC DNA]</scope>
    <source>
        <strain evidence="18 19">JCM 15115</strain>
    </source>
</reference>
<dbReference type="PANTHER" id="PTHR30069:SF41">
    <property type="entry name" value="HEME_HEMOPEXIN UTILIZATION PROTEIN C"/>
    <property type="match status" value="1"/>
</dbReference>
<evidence type="ECO:0000256" key="7">
    <source>
        <dbReference type="ARBA" id="ARBA00022729"/>
    </source>
</evidence>
<feature type="signal peptide" evidence="15">
    <location>
        <begin position="1"/>
        <end position="30"/>
    </location>
</feature>
<comment type="caution">
    <text evidence="18">The sequence shown here is derived from an EMBL/GenBank/DDBJ whole genome shotgun (WGS) entry which is preliminary data.</text>
</comment>
<dbReference type="PROSITE" id="PS52016">
    <property type="entry name" value="TONB_DEPENDENT_REC_3"/>
    <property type="match status" value="1"/>
</dbReference>
<keyword evidence="8 14" id="KW-0798">TonB box</keyword>
<keyword evidence="4 12" id="KW-0813">Transport</keyword>
<organism evidence="18 19">
    <name type="scientific">Paenochrobactrum glaciei</name>
    <dbReference type="NCBI Taxonomy" id="486407"/>
    <lineage>
        <taxon>Bacteria</taxon>
        <taxon>Pseudomonadati</taxon>
        <taxon>Pseudomonadota</taxon>
        <taxon>Alphaproteobacteria</taxon>
        <taxon>Hyphomicrobiales</taxon>
        <taxon>Brucellaceae</taxon>
        <taxon>Paenochrobactrum</taxon>
    </lineage>
</organism>
<dbReference type="CDD" id="cd01347">
    <property type="entry name" value="ligand_gated_channel"/>
    <property type="match status" value="1"/>
</dbReference>
<dbReference type="InterPro" id="IPR000531">
    <property type="entry name" value="Beta-barrel_TonB"/>
</dbReference>
<name>A0ABN1FEZ8_9HYPH</name>
<evidence type="ECO:0000256" key="14">
    <source>
        <dbReference type="RuleBase" id="RU003357"/>
    </source>
</evidence>
<dbReference type="Gene3D" id="2.40.170.20">
    <property type="entry name" value="TonB-dependent receptor, beta-barrel domain"/>
    <property type="match status" value="1"/>
</dbReference>
<dbReference type="InterPro" id="IPR036942">
    <property type="entry name" value="Beta-barrel_TonB_sf"/>
</dbReference>
<dbReference type="Pfam" id="PF07715">
    <property type="entry name" value="Plug"/>
    <property type="match status" value="1"/>
</dbReference>
<sequence>MSLKTGGHRSHFMTGTALTLVLIATSSAFAQEQSAKPDEAEVNLKTIVIRKADPNASTSTTDPVSKVTRSTMDRFGGIKIDDTLRNEPGVFTRINGSQPGVAVNIRGFEGSGRVNMMIDGVRQNFRFTGHEASGFTYVDQNLLAEIDVTRGATTGVGGSGLSGSVNFRTLGVNDIVDEGKQWGVLGRASWGSNGVGFSEMLAGGARIDAMGIAAAISRRDSNSYKNGDGIRQPNTGQELTSGLFKTEFGFGEDHHLALGGVFYKNDFAANSYDQTLKNNTLTANYRYNPGDNDLIDLRVNGYYNHLNMTYNASVNPPFSSAVGREITDKGLGFDVSNNSNFTAGDVNISWKNGVEYFHDKITGANAGVNPSDGRSTAGAVFTEAKFSYGIVDLTTGLRYNFFKLDGDANDGTQLVDRSLNELDPKITLAVNATDWLQPYVTYSHSMRAPTLQETMLGGVHPGSVSRQFYLPNPNLSAEKLRGWEVGVNMAKNDVFLADDTISMKANYYYMTVKDYIAARTVSNNLMQYVNVDGSTHVQGFELEANYDARFAFAGIAYGYTDTNMPEQMPGLGANNYMPDHLLTLTAGARFLEEKLTAGARYNYVSKGNNTDGTKTASYALVDVFANYKFTNNVDLTLRVNNVFNKTYTPALNTSGSGQGRTFMVATQFKF</sequence>
<comment type="subcellular location">
    <subcellularLocation>
        <location evidence="1 12">Cell outer membrane</location>
        <topology evidence="1 12">Multi-pass membrane protein</topology>
    </subcellularLocation>
</comment>
<keyword evidence="9 12" id="KW-0472">Membrane</keyword>
<dbReference type="Gene3D" id="2.170.130.10">
    <property type="entry name" value="TonB-dependent receptor, plug domain"/>
    <property type="match status" value="1"/>
</dbReference>
<evidence type="ECO:0000259" key="16">
    <source>
        <dbReference type="Pfam" id="PF00593"/>
    </source>
</evidence>
<evidence type="ECO:0000256" key="8">
    <source>
        <dbReference type="ARBA" id="ARBA00023077"/>
    </source>
</evidence>
<evidence type="ECO:0000313" key="19">
    <source>
        <dbReference type="Proteomes" id="UP001424441"/>
    </source>
</evidence>